<keyword evidence="2" id="KW-1185">Reference proteome</keyword>
<organism evidence="1 2">
    <name type="scientific">Candidatus Magnetominusculus xianensis</name>
    <dbReference type="NCBI Taxonomy" id="1748249"/>
    <lineage>
        <taxon>Bacteria</taxon>
        <taxon>Pseudomonadati</taxon>
        <taxon>Nitrospirota</taxon>
        <taxon>Nitrospiria</taxon>
        <taxon>Nitrospirales</taxon>
        <taxon>Nitrospiraceae</taxon>
        <taxon>Candidatus Magnetominusculus</taxon>
    </lineage>
</organism>
<accession>A0ABR5SJL8</accession>
<name>A0ABR5SJL8_9BACT</name>
<dbReference type="RefSeq" id="WP_085050741.1">
    <property type="nucleotide sequence ID" value="NZ_LNQR01000004.1"/>
</dbReference>
<protein>
    <recommendedName>
        <fullName evidence="3">Protein containing DUF721</fullName>
    </recommendedName>
</protein>
<dbReference type="PANTHER" id="PTHR36456:SF1">
    <property type="entry name" value="UPF0232 PROTEIN SCO3875"/>
    <property type="match status" value="1"/>
</dbReference>
<dbReference type="PANTHER" id="PTHR36456">
    <property type="entry name" value="UPF0232 PROTEIN SCO3875"/>
    <property type="match status" value="1"/>
</dbReference>
<dbReference type="EMBL" id="LNQR01000004">
    <property type="protein sequence ID" value="KWT94672.1"/>
    <property type="molecule type" value="Genomic_DNA"/>
</dbReference>
<dbReference type="Pfam" id="PF05258">
    <property type="entry name" value="DciA"/>
    <property type="match status" value="1"/>
</dbReference>
<reference evidence="1 2" key="1">
    <citation type="submission" date="2015-11" db="EMBL/GenBank/DDBJ databases">
        <authorList>
            <person name="Lin W."/>
        </authorList>
    </citation>
    <scope>NUCLEOTIDE SEQUENCE [LARGE SCALE GENOMIC DNA]</scope>
    <source>
        <strain evidence="1 2">HCH-1</strain>
    </source>
</reference>
<dbReference type="InterPro" id="IPR007922">
    <property type="entry name" value="DciA-like"/>
</dbReference>
<comment type="caution">
    <text evidence="1">The sequence shown here is derived from an EMBL/GenBank/DDBJ whole genome shotgun (WGS) entry which is preliminary data.</text>
</comment>
<evidence type="ECO:0000313" key="1">
    <source>
        <dbReference type="EMBL" id="KWT94672.1"/>
    </source>
</evidence>
<evidence type="ECO:0000313" key="2">
    <source>
        <dbReference type="Proteomes" id="UP000060487"/>
    </source>
</evidence>
<sequence>MGRLQRAASLIESLVEHLGLGDSMKLEQIKNRWHTLIGPPISLNTQPDFFKNAQLTINVSSNVWMAELRFHKDTIVSKLKDFGVASIRLRPGPVEWSNQLTEPELPDAVLSAGEIAYVESLSADIKDVELREALRRTALKSFARIKTVSGR</sequence>
<dbReference type="Proteomes" id="UP000060487">
    <property type="component" value="Unassembled WGS sequence"/>
</dbReference>
<gene>
    <name evidence="1" type="ORF">ASN18_0211</name>
</gene>
<evidence type="ECO:0008006" key="3">
    <source>
        <dbReference type="Google" id="ProtNLM"/>
    </source>
</evidence>
<proteinExistence type="predicted"/>